<name>A0A484GQJ1_SOUCH</name>
<keyword evidence="3" id="KW-1185">Reference proteome</keyword>
<accession>A0A484GQJ1</accession>
<comment type="caution">
    <text evidence="2">The sequence shown here is derived from an EMBL/GenBank/DDBJ whole genome shotgun (WGS) entry which is preliminary data.</text>
</comment>
<evidence type="ECO:0000256" key="1">
    <source>
        <dbReference type="SAM" id="MobiDB-lite"/>
    </source>
</evidence>
<dbReference type="EMBL" id="QWLN02005137">
    <property type="protein sequence ID" value="TEA37710.1"/>
    <property type="molecule type" value="Genomic_DNA"/>
</dbReference>
<evidence type="ECO:0000313" key="2">
    <source>
        <dbReference type="EMBL" id="TEA37710.1"/>
    </source>
</evidence>
<gene>
    <name evidence="2" type="ORF">DBR06_SOUSAS9210029</name>
</gene>
<organism evidence="2 3">
    <name type="scientific">Sousa chinensis</name>
    <name type="common">Indo-pacific humpbacked dolphin</name>
    <name type="synonym">Steno chinensis</name>
    <dbReference type="NCBI Taxonomy" id="103600"/>
    <lineage>
        <taxon>Eukaryota</taxon>
        <taxon>Metazoa</taxon>
        <taxon>Chordata</taxon>
        <taxon>Craniata</taxon>
        <taxon>Vertebrata</taxon>
        <taxon>Euteleostomi</taxon>
        <taxon>Mammalia</taxon>
        <taxon>Eutheria</taxon>
        <taxon>Laurasiatheria</taxon>
        <taxon>Artiodactyla</taxon>
        <taxon>Whippomorpha</taxon>
        <taxon>Cetacea</taxon>
        <taxon>Odontoceti</taxon>
        <taxon>Delphinidae</taxon>
        <taxon>Sousa</taxon>
    </lineage>
</organism>
<dbReference type="AlphaFoldDB" id="A0A484GQJ1"/>
<proteinExistence type="predicted"/>
<feature type="compositionally biased region" description="Low complexity" evidence="1">
    <location>
        <begin position="32"/>
        <end position="47"/>
    </location>
</feature>
<protein>
    <submittedName>
        <fullName evidence="2">Uncharacterized protein</fullName>
    </submittedName>
</protein>
<reference evidence="2 3" key="1">
    <citation type="journal article" date="2018" name="Genomics">
        <title>Molecular footprints of inshore aquatic adaptation in Indo-Pacific humpback dolphin (Sousa chinensis).</title>
        <authorList>
            <person name="Ming Y."/>
            <person name="Jian J."/>
            <person name="Yu F."/>
            <person name="Yu X."/>
            <person name="Wang J."/>
            <person name="Liu W."/>
        </authorList>
    </citation>
    <scope>NUCLEOTIDE SEQUENCE [LARGE SCALE GENOMIC DNA]</scope>
    <source>
        <strain evidence="2">MY-2018</strain>
        <tissue evidence="2">Skin</tissue>
    </source>
</reference>
<feature type="region of interest" description="Disordered" evidence="1">
    <location>
        <begin position="24"/>
        <end position="53"/>
    </location>
</feature>
<sequence>VVSLSVAIIWDKSLDLASERHWNEAGRPLAPPSSYLGLTGSSGLRSPDNPTPA</sequence>
<dbReference type="Proteomes" id="UP000295264">
    <property type="component" value="Unassembled WGS sequence"/>
</dbReference>
<evidence type="ECO:0000313" key="3">
    <source>
        <dbReference type="Proteomes" id="UP000295264"/>
    </source>
</evidence>
<feature type="non-terminal residue" evidence="2">
    <location>
        <position position="1"/>
    </location>
</feature>